<feature type="transmembrane region" description="Helical" evidence="2">
    <location>
        <begin position="206"/>
        <end position="226"/>
    </location>
</feature>
<dbReference type="InterPro" id="IPR002656">
    <property type="entry name" value="Acyl_transf_3_dom"/>
</dbReference>
<evidence type="ECO:0000256" key="1">
    <source>
        <dbReference type="SAM" id="MobiDB-lite"/>
    </source>
</evidence>
<keyword evidence="5" id="KW-0012">Acyltransferase</keyword>
<dbReference type="PANTHER" id="PTHR23028:SF53">
    <property type="entry name" value="ACYL_TRANSF_3 DOMAIN-CONTAINING PROTEIN"/>
    <property type="match status" value="1"/>
</dbReference>
<keyword evidence="5" id="KW-0808">Transferase</keyword>
<keyword evidence="2" id="KW-0472">Membrane</keyword>
<accession>A0A438BGZ4</accession>
<feature type="domain" description="SGNH" evidence="4">
    <location>
        <begin position="505"/>
        <end position="727"/>
    </location>
</feature>
<evidence type="ECO:0000256" key="2">
    <source>
        <dbReference type="SAM" id="Phobius"/>
    </source>
</evidence>
<name>A0A438BGZ4_9NOCA</name>
<feature type="transmembrane region" description="Helical" evidence="2">
    <location>
        <begin position="361"/>
        <end position="379"/>
    </location>
</feature>
<organism evidence="5 6">
    <name type="scientific">Prescottella agglutinans</name>
    <dbReference type="NCBI Taxonomy" id="1644129"/>
    <lineage>
        <taxon>Bacteria</taxon>
        <taxon>Bacillati</taxon>
        <taxon>Actinomycetota</taxon>
        <taxon>Actinomycetes</taxon>
        <taxon>Mycobacteriales</taxon>
        <taxon>Nocardiaceae</taxon>
        <taxon>Prescottella</taxon>
    </lineage>
</organism>
<feature type="transmembrane region" description="Helical" evidence="2">
    <location>
        <begin position="66"/>
        <end position="86"/>
    </location>
</feature>
<dbReference type="GO" id="GO:0016747">
    <property type="term" value="F:acyltransferase activity, transferring groups other than amino-acyl groups"/>
    <property type="evidence" value="ECO:0007669"/>
    <property type="project" value="InterPro"/>
</dbReference>
<sequence>MPLSSRLGSSTVLSPPPTSPSADREVPGAVGASQHSDFRPDIEGLRAVAVLAVVLFHAGVPGIAGGFVGVDVFFVVSGFLITGLLWRDVTATGTVRMARFYGARARRLLPAGTLVLVVTAIGAAMLLPPLQAREDLGDGIASALYVGNYRFAARGTDYLAADSPSPFQHYWSLGVEEQFYLLWPALIVGTAWLVRRGRRRDGVRTAPSVTPYVLVLALVAAASFAVSLSWTRTLPPWAFFSLPSRAWELALGGLVALSVPLWRRLPAPSAAAAGWGGLALIVLACVRLGATTPYPGTAALLPVLGTALVIGAGCAAPRPGVGRALSLSPMRVVGRLSYSWYLWHWPLLILAPALLGHDLGLPGRLITVAVAAGLAVLTLRLVENPVRFAAALRGSAARSLAVGGAATAVAVCACLVLLMLRPVPVGHGDAATALAVTAAPQPPAATADPNDAAVQVLTAQVQAAVAASAGLGAVPSNLSPTLADAPASKPEVFLDGCVRSWLEVGQDECASGDTASATTVALVGDSHAAMWSPALEPVAEQRHWRLETLGKVTCPLLDLPLTSPYLGREYTECEQWRGEVVARLQAERPRLIVLGMSRRYGGDFGFTMYGREWLDSLTRMVAQLPTTGSNVLVLGPVPDPHGVVPTCLSAHLDDASACTPERAVAMNAAGIAAEAAATAAGGGQYADLTDLFCTADRCPVIVGNDLVFRDDNHLTVEHAQALSPVVAALADRALAGG</sequence>
<dbReference type="InterPro" id="IPR050879">
    <property type="entry name" value="Acyltransferase_3"/>
</dbReference>
<proteinExistence type="predicted"/>
<dbReference type="GO" id="GO:0016020">
    <property type="term" value="C:membrane"/>
    <property type="evidence" value="ECO:0007669"/>
    <property type="project" value="TreeGrafter"/>
</dbReference>
<dbReference type="GO" id="GO:0009103">
    <property type="term" value="P:lipopolysaccharide biosynthetic process"/>
    <property type="evidence" value="ECO:0007669"/>
    <property type="project" value="TreeGrafter"/>
</dbReference>
<dbReference type="AlphaFoldDB" id="A0A438BGZ4"/>
<dbReference type="OrthoDB" id="3404679at2"/>
<dbReference type="InterPro" id="IPR043968">
    <property type="entry name" value="SGNH"/>
</dbReference>
<feature type="transmembrane region" description="Helical" evidence="2">
    <location>
        <begin position="400"/>
        <end position="420"/>
    </location>
</feature>
<reference evidence="5 6" key="1">
    <citation type="submission" date="2018-11" db="EMBL/GenBank/DDBJ databases">
        <title>Rhodococcus spongicola sp. nov. and Rhodococcus xishaensis sp. nov. from marine sponges.</title>
        <authorList>
            <person name="Li L."/>
            <person name="Lin H.W."/>
        </authorList>
    </citation>
    <scope>NUCLEOTIDE SEQUENCE [LARGE SCALE GENOMIC DNA]</scope>
    <source>
        <strain evidence="5 6">CCTCC AB2014297</strain>
    </source>
</reference>
<comment type="caution">
    <text evidence="5">The sequence shown here is derived from an EMBL/GenBank/DDBJ whole genome shotgun (WGS) entry which is preliminary data.</text>
</comment>
<gene>
    <name evidence="5" type="ORF">EGT67_08280</name>
</gene>
<feature type="domain" description="Acyltransferase 3" evidence="3">
    <location>
        <begin position="41"/>
        <end position="377"/>
    </location>
</feature>
<dbReference type="Proteomes" id="UP000286208">
    <property type="component" value="Unassembled WGS sequence"/>
</dbReference>
<evidence type="ECO:0000259" key="3">
    <source>
        <dbReference type="Pfam" id="PF01757"/>
    </source>
</evidence>
<keyword evidence="2" id="KW-0812">Transmembrane</keyword>
<dbReference type="Pfam" id="PF01757">
    <property type="entry name" value="Acyl_transf_3"/>
    <property type="match status" value="1"/>
</dbReference>
<feature type="transmembrane region" description="Helical" evidence="2">
    <location>
        <begin position="270"/>
        <end position="290"/>
    </location>
</feature>
<feature type="transmembrane region" description="Helical" evidence="2">
    <location>
        <begin position="296"/>
        <end position="317"/>
    </location>
</feature>
<feature type="transmembrane region" description="Helical" evidence="2">
    <location>
        <begin position="178"/>
        <end position="194"/>
    </location>
</feature>
<keyword evidence="6" id="KW-1185">Reference proteome</keyword>
<dbReference type="Pfam" id="PF19040">
    <property type="entry name" value="SGNH"/>
    <property type="match status" value="1"/>
</dbReference>
<dbReference type="PANTHER" id="PTHR23028">
    <property type="entry name" value="ACETYLTRANSFERASE"/>
    <property type="match status" value="1"/>
</dbReference>
<feature type="transmembrane region" description="Helical" evidence="2">
    <location>
        <begin position="107"/>
        <end position="127"/>
    </location>
</feature>
<evidence type="ECO:0000313" key="6">
    <source>
        <dbReference type="Proteomes" id="UP000286208"/>
    </source>
</evidence>
<dbReference type="EMBL" id="RKLP01000003">
    <property type="protein sequence ID" value="RVW10338.1"/>
    <property type="molecule type" value="Genomic_DNA"/>
</dbReference>
<protein>
    <submittedName>
        <fullName evidence="5">Acyltransferase</fullName>
    </submittedName>
</protein>
<evidence type="ECO:0000259" key="4">
    <source>
        <dbReference type="Pfam" id="PF19040"/>
    </source>
</evidence>
<feature type="region of interest" description="Disordered" evidence="1">
    <location>
        <begin position="1"/>
        <end position="35"/>
    </location>
</feature>
<keyword evidence="2" id="KW-1133">Transmembrane helix</keyword>
<evidence type="ECO:0000313" key="5">
    <source>
        <dbReference type="EMBL" id="RVW10338.1"/>
    </source>
</evidence>
<dbReference type="RefSeq" id="WP_127915583.1">
    <property type="nucleotide sequence ID" value="NZ_RKLP01000003.1"/>
</dbReference>
<feature type="transmembrane region" description="Helical" evidence="2">
    <location>
        <begin position="246"/>
        <end position="263"/>
    </location>
</feature>
<feature type="transmembrane region" description="Helical" evidence="2">
    <location>
        <begin position="338"/>
        <end position="355"/>
    </location>
</feature>